<reference evidence="9 10" key="1">
    <citation type="submission" date="2018-08" db="EMBL/GenBank/DDBJ databases">
        <title>A genome reference for cultivated species of the human gut microbiota.</title>
        <authorList>
            <person name="Zou Y."/>
            <person name="Xue W."/>
            <person name="Luo G."/>
        </authorList>
    </citation>
    <scope>NUCLEOTIDE SEQUENCE [LARGE SCALE GENOMIC DNA]</scope>
    <source>
        <strain evidence="9 10">AF24-29</strain>
    </source>
</reference>
<feature type="transmembrane region" description="Helical" evidence="7">
    <location>
        <begin position="280"/>
        <end position="303"/>
    </location>
</feature>
<dbReference type="AlphaFoldDB" id="A0A412FS59"/>
<feature type="transmembrane region" description="Helical" evidence="7">
    <location>
        <begin position="105"/>
        <end position="124"/>
    </location>
</feature>
<proteinExistence type="inferred from homology"/>
<evidence type="ECO:0000256" key="4">
    <source>
        <dbReference type="ARBA" id="ARBA00022692"/>
    </source>
</evidence>
<evidence type="ECO:0000256" key="3">
    <source>
        <dbReference type="ARBA" id="ARBA00022475"/>
    </source>
</evidence>
<feature type="transmembrane region" description="Helical" evidence="7">
    <location>
        <begin position="224"/>
        <end position="244"/>
    </location>
</feature>
<dbReference type="InterPro" id="IPR002656">
    <property type="entry name" value="Acyl_transf_3_dom"/>
</dbReference>
<feature type="domain" description="Acyltransferase 3" evidence="8">
    <location>
        <begin position="31"/>
        <end position="367"/>
    </location>
</feature>
<evidence type="ECO:0000256" key="5">
    <source>
        <dbReference type="ARBA" id="ARBA00022989"/>
    </source>
</evidence>
<keyword evidence="9" id="KW-0808">Transferase</keyword>
<organism evidence="9 10">
    <name type="scientific">Holdemania filiformis</name>
    <dbReference type="NCBI Taxonomy" id="61171"/>
    <lineage>
        <taxon>Bacteria</taxon>
        <taxon>Bacillati</taxon>
        <taxon>Bacillota</taxon>
        <taxon>Erysipelotrichia</taxon>
        <taxon>Erysipelotrichales</taxon>
        <taxon>Erysipelotrichaceae</taxon>
        <taxon>Holdemania</taxon>
    </lineage>
</organism>
<evidence type="ECO:0000313" key="9">
    <source>
        <dbReference type="EMBL" id="RGR70954.1"/>
    </source>
</evidence>
<feature type="transmembrane region" description="Helical" evidence="7">
    <location>
        <begin position="162"/>
        <end position="180"/>
    </location>
</feature>
<dbReference type="PANTHER" id="PTHR40074">
    <property type="entry name" value="O-ACETYLTRANSFERASE WECH"/>
    <property type="match status" value="1"/>
</dbReference>
<comment type="caution">
    <text evidence="9">The sequence shown here is derived from an EMBL/GenBank/DDBJ whole genome shotgun (WGS) entry which is preliminary data.</text>
</comment>
<evidence type="ECO:0000256" key="7">
    <source>
        <dbReference type="SAM" id="Phobius"/>
    </source>
</evidence>
<keyword evidence="4 7" id="KW-0812">Transmembrane</keyword>
<keyword evidence="3" id="KW-1003">Cell membrane</keyword>
<dbReference type="RefSeq" id="WP_117895672.1">
    <property type="nucleotide sequence ID" value="NZ_CABJCV010000019.1"/>
</dbReference>
<dbReference type="Proteomes" id="UP000284178">
    <property type="component" value="Unassembled WGS sequence"/>
</dbReference>
<dbReference type="GO" id="GO:0016413">
    <property type="term" value="F:O-acetyltransferase activity"/>
    <property type="evidence" value="ECO:0007669"/>
    <property type="project" value="TreeGrafter"/>
</dbReference>
<feature type="transmembrane region" description="Helical" evidence="7">
    <location>
        <begin position="353"/>
        <end position="381"/>
    </location>
</feature>
<dbReference type="GeneID" id="83016410"/>
<evidence type="ECO:0000256" key="1">
    <source>
        <dbReference type="ARBA" id="ARBA00004651"/>
    </source>
</evidence>
<dbReference type="GO" id="GO:0005886">
    <property type="term" value="C:plasma membrane"/>
    <property type="evidence" value="ECO:0007669"/>
    <property type="project" value="UniProtKB-SubCell"/>
</dbReference>
<keyword evidence="6 7" id="KW-0472">Membrane</keyword>
<comment type="similarity">
    <text evidence="2">Belongs to the acyltransferase 3 family.</text>
</comment>
<evidence type="ECO:0000256" key="6">
    <source>
        <dbReference type="ARBA" id="ARBA00023136"/>
    </source>
</evidence>
<dbReference type="Pfam" id="PF01757">
    <property type="entry name" value="Acyl_transf_3"/>
    <property type="match status" value="1"/>
</dbReference>
<sequence>MKIGKHWVKDISSENFLSNNIENRYDKKKYVFIDCLKGVAVIMIFFRHCVDFTVMSNLQYKMFCFQQFGAQLFIVISGFLAYYSLCRIKPKEFYIRRLFNLIPSYWIAIIIYSLINYILVALNTNLAKILWIDEKLNIKSIGLHLFLLNGFSIIHNNDLIPGSWYVGTIVILYAVSPILFKLLCKHKKYIKFIILIFLISLSVQIAISYLLMNYKLMYDNGYLYLSPISQIVPYFTGMVVADYIKKRKETNSIFKQRIIISLLLFVACLIHYIFFPIGVLKMPIIVVMLSALFGNVIILCYFLENNGCHVRIIFLECLGRISYEFYLFHFLILYYLEKYLFQELKFVFSLKYFVILFCFFIISFLLAKLVSSFSQFVRAFIIQYKRKEILR</sequence>
<evidence type="ECO:0000313" key="10">
    <source>
        <dbReference type="Proteomes" id="UP000284178"/>
    </source>
</evidence>
<dbReference type="GO" id="GO:0009246">
    <property type="term" value="P:enterobacterial common antigen biosynthetic process"/>
    <property type="evidence" value="ECO:0007669"/>
    <property type="project" value="TreeGrafter"/>
</dbReference>
<feature type="transmembrane region" description="Helical" evidence="7">
    <location>
        <begin position="192"/>
        <end position="212"/>
    </location>
</feature>
<feature type="transmembrane region" description="Helical" evidence="7">
    <location>
        <begin position="30"/>
        <end position="50"/>
    </location>
</feature>
<feature type="transmembrane region" description="Helical" evidence="7">
    <location>
        <begin position="62"/>
        <end position="85"/>
    </location>
</feature>
<protein>
    <submittedName>
        <fullName evidence="9">Acyltransferase</fullName>
    </submittedName>
</protein>
<name>A0A412FS59_9FIRM</name>
<gene>
    <name evidence="9" type="ORF">DWY25_13495</name>
</gene>
<feature type="transmembrane region" description="Helical" evidence="7">
    <location>
        <begin position="256"/>
        <end position="274"/>
    </location>
</feature>
<dbReference type="PANTHER" id="PTHR40074:SF2">
    <property type="entry name" value="O-ACETYLTRANSFERASE WECH"/>
    <property type="match status" value="1"/>
</dbReference>
<keyword evidence="9" id="KW-0012">Acyltransferase</keyword>
<comment type="subcellular location">
    <subcellularLocation>
        <location evidence="1">Cell membrane</location>
        <topology evidence="1">Multi-pass membrane protein</topology>
    </subcellularLocation>
</comment>
<dbReference type="EMBL" id="QRUP01000019">
    <property type="protein sequence ID" value="RGR70954.1"/>
    <property type="molecule type" value="Genomic_DNA"/>
</dbReference>
<keyword evidence="10" id="KW-1185">Reference proteome</keyword>
<keyword evidence="5 7" id="KW-1133">Transmembrane helix</keyword>
<accession>A0A412FS59</accession>
<evidence type="ECO:0000259" key="8">
    <source>
        <dbReference type="Pfam" id="PF01757"/>
    </source>
</evidence>
<evidence type="ECO:0000256" key="2">
    <source>
        <dbReference type="ARBA" id="ARBA00007400"/>
    </source>
</evidence>